<dbReference type="RefSeq" id="XP_010942492.1">
    <property type="nucleotide sequence ID" value="XM_010944190.1"/>
</dbReference>
<dbReference type="InParanoid" id="A0A6I9SGB9"/>
<dbReference type="OrthoDB" id="785627at2759"/>
<dbReference type="PANTHER" id="PTHR34377">
    <property type="entry name" value="TETRATRICOPEPTIDE REPEAT (TPR)-LIKE SUPERFAMILY PROTEIN"/>
    <property type="match status" value="1"/>
</dbReference>
<proteinExistence type="predicted"/>
<evidence type="ECO:0000256" key="1">
    <source>
        <dbReference type="SAM" id="MobiDB-lite"/>
    </source>
</evidence>
<dbReference type="SUPFAM" id="SSF47699">
    <property type="entry name" value="Bifunctional inhibitor/lipid-transfer protein/seed storage 2S albumin"/>
    <property type="match status" value="1"/>
</dbReference>
<dbReference type="InterPro" id="IPR036312">
    <property type="entry name" value="Bifun_inhib/LTP/seed_sf"/>
</dbReference>
<feature type="chain" id="PRO_5026850608" evidence="2">
    <location>
        <begin position="27"/>
        <end position="148"/>
    </location>
</feature>
<dbReference type="Proteomes" id="UP000504607">
    <property type="component" value="Unplaced"/>
</dbReference>
<evidence type="ECO:0000256" key="2">
    <source>
        <dbReference type="SAM" id="SignalP"/>
    </source>
</evidence>
<reference evidence="4" key="1">
    <citation type="submission" date="2025-08" db="UniProtKB">
        <authorList>
            <consortium name="RefSeq"/>
        </authorList>
    </citation>
    <scope>IDENTIFICATION</scope>
</reference>
<evidence type="ECO:0000313" key="4">
    <source>
        <dbReference type="RefSeq" id="XP_010942492.1"/>
    </source>
</evidence>
<feature type="compositionally biased region" description="Basic residues" evidence="1">
    <location>
        <begin position="76"/>
        <end position="89"/>
    </location>
</feature>
<organism evidence="3 4">
    <name type="scientific">Elaeis guineensis var. tenera</name>
    <name type="common">Oil palm</name>
    <dbReference type="NCBI Taxonomy" id="51953"/>
    <lineage>
        <taxon>Eukaryota</taxon>
        <taxon>Viridiplantae</taxon>
        <taxon>Streptophyta</taxon>
        <taxon>Embryophyta</taxon>
        <taxon>Tracheophyta</taxon>
        <taxon>Spermatophyta</taxon>
        <taxon>Magnoliopsida</taxon>
        <taxon>Liliopsida</taxon>
        <taxon>Arecaceae</taxon>
        <taxon>Arecoideae</taxon>
        <taxon>Cocoseae</taxon>
        <taxon>Elaeidinae</taxon>
        <taxon>Elaeis</taxon>
    </lineage>
</organism>
<keyword evidence="3" id="KW-1185">Reference proteome</keyword>
<evidence type="ECO:0000313" key="3">
    <source>
        <dbReference type="Proteomes" id="UP000504607"/>
    </source>
</evidence>
<dbReference type="KEGG" id="egu:105060474"/>
<feature type="region of interest" description="Disordered" evidence="1">
    <location>
        <begin position="51"/>
        <end position="96"/>
    </location>
</feature>
<accession>A0A6I9SGB9</accession>
<feature type="compositionally biased region" description="Acidic residues" evidence="1">
    <location>
        <begin position="62"/>
        <end position="71"/>
    </location>
</feature>
<dbReference type="PANTHER" id="PTHR34377:SF3">
    <property type="entry name" value="TETRATRICOPEPTIDE REPEAT (TPR)-LIKE SUPERFAMILY PROTEIN"/>
    <property type="match status" value="1"/>
</dbReference>
<dbReference type="FunCoup" id="A0A6I9SGB9">
    <property type="interactions" value="127"/>
</dbReference>
<keyword evidence="2" id="KW-0732">Signal</keyword>
<feature type="signal peptide" evidence="2">
    <location>
        <begin position="1"/>
        <end position="26"/>
    </location>
</feature>
<gene>
    <name evidence="4" type="primary">LOC105060474</name>
</gene>
<name>A0A6I9SGB9_ELAGV</name>
<protein>
    <submittedName>
        <fullName evidence="4">Uncharacterized protein LOC105060474</fullName>
    </submittedName>
</protein>
<dbReference type="GeneID" id="105060474"/>
<dbReference type="AlphaFoldDB" id="A0A6I9SGB9"/>
<sequence length="148" mass="16713">MARAALKLLALAILLILLFLLDLSFAQLRPLCLSQFALANQACVVLPTEEVSRDSSLAKLQEEDEYDDDEHEDHHGHGHGRGRGHRHGRGHGEEPRVNTDCCRWLAEVDEACVCEALLRMPPFFIKAKHTYIIKVGKTCKHEYNCRGI</sequence>